<dbReference type="OMA" id="LMEMANA"/>
<reference evidence="2" key="1">
    <citation type="submission" date="2014-04" db="EMBL/GenBank/DDBJ databases">
        <title>Evolutionary Origins and Diversification of the Mycorrhizal Mutualists.</title>
        <authorList>
            <consortium name="DOE Joint Genome Institute"/>
            <consortium name="Mycorrhizal Genomics Consortium"/>
            <person name="Kohler A."/>
            <person name="Kuo A."/>
            <person name="Nagy L.G."/>
            <person name="Floudas D."/>
            <person name="Copeland A."/>
            <person name="Barry K.W."/>
            <person name="Cichocki N."/>
            <person name="Veneault-Fourrey C."/>
            <person name="LaButti K."/>
            <person name="Lindquist E.A."/>
            <person name="Lipzen A."/>
            <person name="Lundell T."/>
            <person name="Morin E."/>
            <person name="Murat C."/>
            <person name="Riley R."/>
            <person name="Ohm R."/>
            <person name="Sun H."/>
            <person name="Tunlid A."/>
            <person name="Henrissat B."/>
            <person name="Grigoriev I.V."/>
            <person name="Hibbett D.S."/>
            <person name="Martin F."/>
        </authorList>
    </citation>
    <scope>NUCLEOTIDE SEQUENCE [LARGE SCALE GENOMIC DNA]</scope>
    <source>
        <strain evidence="2">FD-334 SS-4</strain>
    </source>
</reference>
<dbReference type="PANTHER" id="PTHR46579:SF1">
    <property type="entry name" value="F5_8 TYPE C DOMAIN-CONTAINING PROTEIN"/>
    <property type="match status" value="1"/>
</dbReference>
<dbReference type="InterPro" id="IPR004242">
    <property type="entry name" value="Transposase_21"/>
</dbReference>
<accession>A0A0D2NDG3</accession>
<dbReference type="AlphaFoldDB" id="A0A0D2NDG3"/>
<keyword evidence="2" id="KW-1185">Reference proteome</keyword>
<proteinExistence type="predicted"/>
<dbReference type="Proteomes" id="UP000054270">
    <property type="component" value="Unassembled WGS sequence"/>
</dbReference>
<dbReference type="OrthoDB" id="2669721at2759"/>
<sequence length="851" mass="95955">GLEENFETPPVIATLEELKVVQQFMERIQQASLDDDCLPTEVIDRLQNPLTEIFTFDNQGSLRTAIELFSATTTASEEVFNKSRDVFNRAMSRELGDAFEPLPSLYKVKENIKEITGVYPIMHDMCPNTCMAYTGPFSHLETCTKCQTPRYDPEALATSSGTKKVPQRQFLTLPIGPQLQSLWRTPEGARAMRYRRNITRSLFEKAASRPDKKIILEEYEDIFHGSEYLESIQSGAIRDDDMVLMLSIDGAQLYQSKQSDCWIYIWIILDLAPDLRYKKRYIFPGGFFPGPNKPGNVESFLFPGLHHASALMKEGLAIWDAAENKTFTSNIFILLGLADGPGLTYLNGLTGHSGAYGCRLYCPVKGRRKEGANHYYPALLKPENYDVGGCNHGDVDAKHLPIGKVSEYLAGLNSILKSKTQAEHQRMRRMTGITRPSIFSALPRTLSVPRCFGGDLMHLIINLAALFFALWRGTMECDPEDSKQTWDWLVLVGDIWKAHGQRVADATPYLPGSFDRPPRNPAEKMNSGYKAWEFLTYLFGLGPGLFYGLLPPKYWKNHCKLVAGFRILHQRSVTKTQLVHAHTLLHQFVLEFEDLYYQRKASRIHFCRQSIHALLHLAPEVPRLGPGSTYTQWPMERSIGNLTEEIKQHSQPYANLAEHGARRAQMNALVALVPELDPSQSVPRTTVDIGDGFVLLMGDSCAHPISEVERQAVEVFYASHNVRITHNLSLHKWARLRLPNLQFVRTAWKEAPKGLKKVRISRNVMVSSGYSETLALVSIYSPPDPVLLTESSGALMVCKYQGISSLEVIRVKNIISCIAMVPFKDPHNGRYFVCEKMGLDMACLGGMQENE</sequence>
<name>A0A0D2NDG3_HYPSF</name>
<dbReference type="STRING" id="945553.A0A0D2NDG3"/>
<evidence type="ECO:0000313" key="1">
    <source>
        <dbReference type="EMBL" id="KJA17114.1"/>
    </source>
</evidence>
<feature type="non-terminal residue" evidence="1">
    <location>
        <position position="1"/>
    </location>
</feature>
<gene>
    <name evidence="1" type="ORF">HYPSUDRAFT_146900</name>
</gene>
<dbReference type="PANTHER" id="PTHR46579">
    <property type="entry name" value="F5/8 TYPE C DOMAIN-CONTAINING PROTEIN-RELATED"/>
    <property type="match status" value="1"/>
</dbReference>
<dbReference type="EMBL" id="KN817609">
    <property type="protein sequence ID" value="KJA17114.1"/>
    <property type="molecule type" value="Genomic_DNA"/>
</dbReference>
<organism evidence="1 2">
    <name type="scientific">Hypholoma sublateritium (strain FD-334 SS-4)</name>
    <dbReference type="NCBI Taxonomy" id="945553"/>
    <lineage>
        <taxon>Eukaryota</taxon>
        <taxon>Fungi</taxon>
        <taxon>Dikarya</taxon>
        <taxon>Basidiomycota</taxon>
        <taxon>Agaricomycotina</taxon>
        <taxon>Agaricomycetes</taxon>
        <taxon>Agaricomycetidae</taxon>
        <taxon>Agaricales</taxon>
        <taxon>Agaricineae</taxon>
        <taxon>Strophariaceae</taxon>
        <taxon>Hypholoma</taxon>
    </lineage>
</organism>
<protein>
    <submittedName>
        <fullName evidence="1">Uncharacterized protein</fullName>
    </submittedName>
</protein>
<dbReference type="Pfam" id="PF02992">
    <property type="entry name" value="Transposase_21"/>
    <property type="match status" value="1"/>
</dbReference>
<evidence type="ECO:0000313" key="2">
    <source>
        <dbReference type="Proteomes" id="UP000054270"/>
    </source>
</evidence>